<dbReference type="CDD" id="cd06223">
    <property type="entry name" value="PRTases_typeI"/>
    <property type="match status" value="1"/>
</dbReference>
<dbReference type="SUPFAM" id="SSF53271">
    <property type="entry name" value="PRTase-like"/>
    <property type="match status" value="1"/>
</dbReference>
<proteinExistence type="inferred from homology"/>
<accession>A0ABU0JMX0</accession>
<gene>
    <name evidence="2" type="ORF">QOZ93_000116</name>
</gene>
<dbReference type="PANTHER" id="PTHR47505:SF1">
    <property type="entry name" value="DNA UTILIZATION PROTEIN YHGH"/>
    <property type="match status" value="1"/>
</dbReference>
<dbReference type="PANTHER" id="PTHR47505">
    <property type="entry name" value="DNA UTILIZATION PROTEIN YHGH"/>
    <property type="match status" value="1"/>
</dbReference>
<comment type="similarity">
    <text evidence="1">Belongs to the ComF/GntX family.</text>
</comment>
<evidence type="ECO:0000256" key="1">
    <source>
        <dbReference type="ARBA" id="ARBA00008007"/>
    </source>
</evidence>
<name>A0ABU0JMX0_HATLI</name>
<dbReference type="InterPro" id="IPR029057">
    <property type="entry name" value="PRTase-like"/>
</dbReference>
<protein>
    <submittedName>
        <fullName evidence="2">Competence protein ComFC</fullName>
    </submittedName>
</protein>
<organism evidence="2 3">
    <name type="scientific">Hathewaya limosa</name>
    <name type="common">Clostridium limosum</name>
    <dbReference type="NCBI Taxonomy" id="1536"/>
    <lineage>
        <taxon>Bacteria</taxon>
        <taxon>Bacillati</taxon>
        <taxon>Bacillota</taxon>
        <taxon>Clostridia</taxon>
        <taxon>Eubacteriales</taxon>
        <taxon>Clostridiaceae</taxon>
        <taxon>Hathewaya</taxon>
    </lineage>
</organism>
<dbReference type="Proteomes" id="UP001224418">
    <property type="component" value="Unassembled WGS sequence"/>
</dbReference>
<dbReference type="EMBL" id="JAUSWN010000001">
    <property type="protein sequence ID" value="MDQ0478415.1"/>
    <property type="molecule type" value="Genomic_DNA"/>
</dbReference>
<dbReference type="InterPro" id="IPR051910">
    <property type="entry name" value="ComF/GntX_DNA_util-trans"/>
</dbReference>
<keyword evidence="3" id="KW-1185">Reference proteome</keyword>
<sequence>MEKLNFLINSILDLIYFKEGFCLSCGNELFTEKLLCNDCIKRLNLCVEKFNIGEHKEIKCYTCSIYSKTIKKLILKLKYKNGFSQGELLSSYIYRLVLREKLNFDMITFVPSSRKRKRERGYNQSEILAKNLSKHMNIKCYKLLIKNKDTKDQIGLNEDQRWENVNDVFCINSKYNLKQKKILIIDDVITTGATVYNCSKELLRNGASEVIVIGVARNI</sequence>
<reference evidence="2 3" key="1">
    <citation type="submission" date="2023-07" db="EMBL/GenBank/DDBJ databases">
        <title>Genomic Encyclopedia of Type Strains, Phase IV (KMG-IV): sequencing the most valuable type-strain genomes for metagenomic binning, comparative biology and taxonomic classification.</title>
        <authorList>
            <person name="Goeker M."/>
        </authorList>
    </citation>
    <scope>NUCLEOTIDE SEQUENCE [LARGE SCALE GENOMIC DNA]</scope>
    <source>
        <strain evidence="2 3">DSM 1400</strain>
    </source>
</reference>
<dbReference type="Gene3D" id="3.40.50.2020">
    <property type="match status" value="1"/>
</dbReference>
<comment type="caution">
    <text evidence="2">The sequence shown here is derived from an EMBL/GenBank/DDBJ whole genome shotgun (WGS) entry which is preliminary data.</text>
</comment>
<evidence type="ECO:0000313" key="2">
    <source>
        <dbReference type="EMBL" id="MDQ0478415.1"/>
    </source>
</evidence>
<evidence type="ECO:0000313" key="3">
    <source>
        <dbReference type="Proteomes" id="UP001224418"/>
    </source>
</evidence>
<dbReference type="RefSeq" id="WP_111943881.1">
    <property type="nucleotide sequence ID" value="NZ_BAAACJ010000024.1"/>
</dbReference>
<dbReference type="InterPro" id="IPR000836">
    <property type="entry name" value="PRTase_dom"/>
</dbReference>